<proteinExistence type="predicted"/>
<feature type="region of interest" description="Disordered" evidence="1">
    <location>
        <begin position="1"/>
        <end position="60"/>
    </location>
</feature>
<evidence type="ECO:0000256" key="1">
    <source>
        <dbReference type="SAM" id="MobiDB-lite"/>
    </source>
</evidence>
<gene>
    <name evidence="2" type="ORF">GEV33_004212</name>
</gene>
<dbReference type="AlphaFoldDB" id="A0A8J6HPS8"/>
<name>A0A8J6HPS8_TENMO</name>
<dbReference type="Proteomes" id="UP000719412">
    <property type="component" value="Unassembled WGS sequence"/>
</dbReference>
<sequence length="103" mass="11467">MGSCDRQDQSQKDSQDHGLLGATSTVSTRSHQDRQHLDPITGQDYVTRNPHSPPWPPLLNSEFNEGFLQFPFDCDANAKLQSKADLQPPPTAAILLTFKLHIV</sequence>
<feature type="compositionally biased region" description="Basic and acidic residues" evidence="1">
    <location>
        <begin position="1"/>
        <end position="16"/>
    </location>
</feature>
<reference evidence="2" key="2">
    <citation type="submission" date="2021-08" db="EMBL/GenBank/DDBJ databases">
        <authorList>
            <person name="Eriksson T."/>
        </authorList>
    </citation>
    <scope>NUCLEOTIDE SEQUENCE</scope>
    <source>
        <strain evidence="2">Stoneville</strain>
        <tissue evidence="2">Whole head</tissue>
    </source>
</reference>
<evidence type="ECO:0000313" key="2">
    <source>
        <dbReference type="EMBL" id="KAH0818579.1"/>
    </source>
</evidence>
<evidence type="ECO:0000313" key="3">
    <source>
        <dbReference type="Proteomes" id="UP000719412"/>
    </source>
</evidence>
<accession>A0A8J6HPS8</accession>
<comment type="caution">
    <text evidence="2">The sequence shown here is derived from an EMBL/GenBank/DDBJ whole genome shotgun (WGS) entry which is preliminary data.</text>
</comment>
<organism evidence="2 3">
    <name type="scientific">Tenebrio molitor</name>
    <name type="common">Yellow mealworm beetle</name>
    <dbReference type="NCBI Taxonomy" id="7067"/>
    <lineage>
        <taxon>Eukaryota</taxon>
        <taxon>Metazoa</taxon>
        <taxon>Ecdysozoa</taxon>
        <taxon>Arthropoda</taxon>
        <taxon>Hexapoda</taxon>
        <taxon>Insecta</taxon>
        <taxon>Pterygota</taxon>
        <taxon>Neoptera</taxon>
        <taxon>Endopterygota</taxon>
        <taxon>Coleoptera</taxon>
        <taxon>Polyphaga</taxon>
        <taxon>Cucujiformia</taxon>
        <taxon>Tenebrionidae</taxon>
        <taxon>Tenebrio</taxon>
    </lineage>
</organism>
<keyword evidence="3" id="KW-1185">Reference proteome</keyword>
<dbReference type="EMBL" id="JABDTM020017185">
    <property type="protein sequence ID" value="KAH0818579.1"/>
    <property type="molecule type" value="Genomic_DNA"/>
</dbReference>
<protein>
    <submittedName>
        <fullName evidence="2">Uncharacterized protein</fullName>
    </submittedName>
</protein>
<reference evidence="2" key="1">
    <citation type="journal article" date="2020" name="J Insects Food Feed">
        <title>The yellow mealworm (Tenebrio molitor) genome: a resource for the emerging insects as food and feed industry.</title>
        <authorList>
            <person name="Eriksson T."/>
            <person name="Andere A."/>
            <person name="Kelstrup H."/>
            <person name="Emery V."/>
            <person name="Picard C."/>
        </authorList>
    </citation>
    <scope>NUCLEOTIDE SEQUENCE</scope>
    <source>
        <strain evidence="2">Stoneville</strain>
        <tissue evidence="2">Whole head</tissue>
    </source>
</reference>